<evidence type="ECO:0000313" key="2">
    <source>
        <dbReference type="EMBL" id="BDG05633.1"/>
    </source>
</evidence>
<dbReference type="PROSITE" id="PS51352">
    <property type="entry name" value="THIOREDOXIN_2"/>
    <property type="match status" value="1"/>
</dbReference>
<organism evidence="2 3">
    <name type="scientific">Anaeromyxobacter oryzae</name>
    <dbReference type="NCBI Taxonomy" id="2918170"/>
    <lineage>
        <taxon>Bacteria</taxon>
        <taxon>Pseudomonadati</taxon>
        <taxon>Myxococcota</taxon>
        <taxon>Myxococcia</taxon>
        <taxon>Myxococcales</taxon>
        <taxon>Cystobacterineae</taxon>
        <taxon>Anaeromyxobacteraceae</taxon>
        <taxon>Anaeromyxobacter</taxon>
    </lineage>
</organism>
<feature type="domain" description="Thioredoxin" evidence="1">
    <location>
        <begin position="5"/>
        <end position="131"/>
    </location>
</feature>
<dbReference type="PANTHER" id="PTHR43601:SF3">
    <property type="entry name" value="THIOREDOXIN, MITOCHONDRIAL"/>
    <property type="match status" value="1"/>
</dbReference>
<dbReference type="InterPro" id="IPR013766">
    <property type="entry name" value="Thioredoxin_domain"/>
</dbReference>
<dbReference type="CDD" id="cd02947">
    <property type="entry name" value="TRX_family"/>
    <property type="match status" value="1"/>
</dbReference>
<dbReference type="Pfam" id="PF00085">
    <property type="entry name" value="Thioredoxin"/>
    <property type="match status" value="1"/>
</dbReference>
<protein>
    <recommendedName>
        <fullName evidence="1">Thioredoxin domain-containing protein</fullName>
    </recommendedName>
</protein>
<accession>A0ABM7X1G3</accession>
<proteinExistence type="predicted"/>
<evidence type="ECO:0000259" key="1">
    <source>
        <dbReference type="PROSITE" id="PS51352"/>
    </source>
</evidence>
<dbReference type="InterPro" id="IPR036249">
    <property type="entry name" value="Thioredoxin-like_sf"/>
</dbReference>
<dbReference type="Gene3D" id="3.40.30.10">
    <property type="entry name" value="Glutaredoxin"/>
    <property type="match status" value="1"/>
</dbReference>
<dbReference type="SUPFAM" id="SSF52833">
    <property type="entry name" value="Thioredoxin-like"/>
    <property type="match status" value="1"/>
</dbReference>
<gene>
    <name evidence="2" type="ORF">AMOR_46290</name>
</gene>
<name>A0ABM7X1G3_9BACT</name>
<sequence length="139" mass="14680">MANRFNVRLPVNEDPAVKAVEAKHVQEVAEADWEKEVLAAALPVVVHFHGAESSASEALNPRFGAVAEKFSGKVRFVKVDRQANAGLAAKLGVTASPTVVFLRDGKEKGERLAGEDVKRTALKAGVEAMLGVVAAAPPK</sequence>
<dbReference type="Proteomes" id="UP001162891">
    <property type="component" value="Chromosome"/>
</dbReference>
<dbReference type="PANTHER" id="PTHR43601">
    <property type="entry name" value="THIOREDOXIN, MITOCHONDRIAL"/>
    <property type="match status" value="1"/>
</dbReference>
<reference evidence="3" key="1">
    <citation type="journal article" date="2022" name="Int. J. Syst. Evol. Microbiol.">
        <title>Anaeromyxobacter oryzae sp. nov., Anaeromyxobacter diazotrophicus sp. nov. and Anaeromyxobacter paludicola sp. nov., isolated from paddy soils.</title>
        <authorList>
            <person name="Itoh H."/>
            <person name="Xu Z."/>
            <person name="Mise K."/>
            <person name="Masuda Y."/>
            <person name="Ushijima N."/>
            <person name="Hayakawa C."/>
            <person name="Shiratori Y."/>
            <person name="Senoo K."/>
        </authorList>
    </citation>
    <scope>NUCLEOTIDE SEQUENCE [LARGE SCALE GENOMIC DNA]</scope>
    <source>
        <strain evidence="3">Red232</strain>
    </source>
</reference>
<evidence type="ECO:0000313" key="3">
    <source>
        <dbReference type="Proteomes" id="UP001162891"/>
    </source>
</evidence>
<keyword evidence="3" id="KW-1185">Reference proteome</keyword>
<dbReference type="EMBL" id="AP025591">
    <property type="protein sequence ID" value="BDG05633.1"/>
    <property type="molecule type" value="Genomic_DNA"/>
</dbReference>